<dbReference type="SUPFAM" id="SSF53167">
    <property type="entry name" value="Purine and uridine phosphorylases"/>
    <property type="match status" value="1"/>
</dbReference>
<dbReference type="GO" id="GO:0009116">
    <property type="term" value="P:nucleoside metabolic process"/>
    <property type="evidence" value="ECO:0007669"/>
    <property type="project" value="InterPro"/>
</dbReference>
<dbReference type="eggNOG" id="arCOG01324">
    <property type="taxonomic scope" value="Archaea"/>
</dbReference>
<protein>
    <submittedName>
        <fullName evidence="2">Purine phosphorylase family 1</fullName>
    </submittedName>
</protein>
<dbReference type="PANTHER" id="PTHR43691">
    <property type="entry name" value="URIDINE PHOSPHORYLASE"/>
    <property type="match status" value="1"/>
</dbReference>
<dbReference type="KEGG" id="tuz:TUZN_0732"/>
<organism evidence="2 3">
    <name type="scientific">Thermoproteus uzoniensis (strain 768-20)</name>
    <dbReference type="NCBI Taxonomy" id="999630"/>
    <lineage>
        <taxon>Archaea</taxon>
        <taxon>Thermoproteota</taxon>
        <taxon>Thermoprotei</taxon>
        <taxon>Thermoproteales</taxon>
        <taxon>Thermoproteaceae</taxon>
        <taxon>Thermoproteus</taxon>
    </lineage>
</organism>
<dbReference type="STRING" id="999630.TUZN_0732"/>
<evidence type="ECO:0000313" key="2">
    <source>
        <dbReference type="EMBL" id="AEA12222.1"/>
    </source>
</evidence>
<evidence type="ECO:0000313" key="3">
    <source>
        <dbReference type="Proteomes" id="UP000008138"/>
    </source>
</evidence>
<reference evidence="2 3" key="1">
    <citation type="journal article" date="2011" name="J. Bacteriol.">
        <title>Complete genome sequence of the thermoacidophilic crenarchaeon Thermoproteus uzoniensis 768-20.</title>
        <authorList>
            <person name="Mardanov A.V."/>
            <person name="Gumerov V.M."/>
            <person name="Beletsky A.V."/>
            <person name="Prokofeva M.I."/>
            <person name="Bonch-Osmolovskaya E.A."/>
            <person name="Ravin N.V."/>
            <person name="Skryabin K.G."/>
        </authorList>
    </citation>
    <scope>NUCLEOTIDE SEQUENCE [LARGE SCALE GENOMIC DNA]</scope>
    <source>
        <strain evidence="2 3">768-20</strain>
    </source>
</reference>
<accession>F2L4P4</accession>
<keyword evidence="3" id="KW-1185">Reference proteome</keyword>
<dbReference type="GeneID" id="10360271"/>
<dbReference type="OrthoDB" id="372263at2157"/>
<dbReference type="HOGENOM" id="CLU_068457_0_1_2"/>
<dbReference type="InterPro" id="IPR000845">
    <property type="entry name" value="Nucleoside_phosphorylase_d"/>
</dbReference>
<dbReference type="InterPro" id="IPR035994">
    <property type="entry name" value="Nucleoside_phosphorylase_sf"/>
</dbReference>
<dbReference type="RefSeq" id="WP_013679558.1">
    <property type="nucleotide sequence ID" value="NC_015315.1"/>
</dbReference>
<evidence type="ECO:0000259" key="1">
    <source>
        <dbReference type="Pfam" id="PF01048"/>
    </source>
</evidence>
<dbReference type="GO" id="GO:0005829">
    <property type="term" value="C:cytosol"/>
    <property type="evidence" value="ECO:0007669"/>
    <property type="project" value="TreeGrafter"/>
</dbReference>
<dbReference type="Gene3D" id="3.40.50.1580">
    <property type="entry name" value="Nucleoside phosphorylase domain"/>
    <property type="match status" value="1"/>
</dbReference>
<dbReference type="Pfam" id="PF01048">
    <property type="entry name" value="PNP_UDP_1"/>
    <property type="match status" value="1"/>
</dbReference>
<dbReference type="EMBL" id="CP002590">
    <property type="protein sequence ID" value="AEA12222.1"/>
    <property type="molecule type" value="Genomic_DNA"/>
</dbReference>
<proteinExistence type="predicted"/>
<reference key="2">
    <citation type="submission" date="2011-03" db="EMBL/GenBank/DDBJ databases">
        <title>Complete genome sequence of the thermoacidophilic crenarchaeon Thermoproteus uzoniensis 768-20.</title>
        <authorList>
            <person name="Mardanov A.V."/>
            <person name="Gumerov V.M."/>
            <person name="Beletsky A.V."/>
            <person name="Prokofeva M.I."/>
            <person name="Bonch-Osmolovskaya E.A."/>
            <person name="Ravin N.V."/>
            <person name="Skryabin K.G."/>
        </authorList>
    </citation>
    <scope>NUCLEOTIDE SEQUENCE</scope>
    <source>
        <strain>768-20</strain>
    </source>
</reference>
<gene>
    <name evidence="2" type="ordered locus">TUZN_0732</name>
</gene>
<dbReference type="AlphaFoldDB" id="F2L4P4"/>
<dbReference type="PANTHER" id="PTHR43691:SF11">
    <property type="entry name" value="FI09636P-RELATED"/>
    <property type="match status" value="1"/>
</dbReference>
<dbReference type="GO" id="GO:0003824">
    <property type="term" value="F:catalytic activity"/>
    <property type="evidence" value="ECO:0007669"/>
    <property type="project" value="InterPro"/>
</dbReference>
<dbReference type="Proteomes" id="UP000008138">
    <property type="component" value="Chromosome"/>
</dbReference>
<sequence length="236" mass="24698">MPYHIKANRGDIADTVIGVGDPARAQLYAEEIGAELVNANRYPVYTGKYRGMPITIVAHGIGAPSIAIALEELRMLGMRRFVRIGTAGALADLKIGDVVVASAAAAAHGGGVLSAYMGNACPPLAPSPILTAKLYEGLKGLGAVLGPVVSSDAFYAEAGVADLWRSWGAVAVEMECAAAMMLGWLRGFETACVLVVSNVVGREETADLRNRFVEVFKRVLEVIWGSYSSSVGSGSP</sequence>
<feature type="domain" description="Nucleoside phosphorylase" evidence="1">
    <location>
        <begin position="16"/>
        <end position="220"/>
    </location>
</feature>
<name>F2L4P4_THEU7</name>